<evidence type="ECO:0000256" key="1">
    <source>
        <dbReference type="ARBA" id="ARBA00004776"/>
    </source>
</evidence>
<dbReference type="OrthoDB" id="3180470at2"/>
<dbReference type="PANTHER" id="PTHR43179:SF12">
    <property type="entry name" value="GALACTOFURANOSYLTRANSFERASE GLFT2"/>
    <property type="match status" value="1"/>
</dbReference>
<dbReference type="Pfam" id="PF00535">
    <property type="entry name" value="Glycos_transf_2"/>
    <property type="match status" value="1"/>
</dbReference>
<name>A0A1G8E285_9MICO</name>
<comment type="similarity">
    <text evidence="2">Belongs to the glycosyltransferase 2 family.</text>
</comment>
<dbReference type="AlphaFoldDB" id="A0A1G8E285"/>
<evidence type="ECO:0000256" key="3">
    <source>
        <dbReference type="ARBA" id="ARBA00022676"/>
    </source>
</evidence>
<evidence type="ECO:0000259" key="5">
    <source>
        <dbReference type="Pfam" id="PF00535"/>
    </source>
</evidence>
<feature type="domain" description="Glycosyltransferase 2-like" evidence="5">
    <location>
        <begin position="26"/>
        <end position="141"/>
    </location>
</feature>
<evidence type="ECO:0000313" key="6">
    <source>
        <dbReference type="EMBL" id="SDH64037.1"/>
    </source>
</evidence>
<dbReference type="PANTHER" id="PTHR43179">
    <property type="entry name" value="RHAMNOSYLTRANSFERASE WBBL"/>
    <property type="match status" value="1"/>
</dbReference>
<protein>
    <submittedName>
        <fullName evidence="6">Glycosyltransferase, GT2 family</fullName>
    </submittedName>
</protein>
<organism evidence="6 7">
    <name type="scientific">Microbacterium pygmaeum</name>
    <dbReference type="NCBI Taxonomy" id="370764"/>
    <lineage>
        <taxon>Bacteria</taxon>
        <taxon>Bacillati</taxon>
        <taxon>Actinomycetota</taxon>
        <taxon>Actinomycetes</taxon>
        <taxon>Micrococcales</taxon>
        <taxon>Microbacteriaceae</taxon>
        <taxon>Microbacterium</taxon>
    </lineage>
</organism>
<keyword evidence="4 6" id="KW-0808">Transferase</keyword>
<accession>A0A1G8E285</accession>
<gene>
    <name evidence="6" type="ORF">SAMN04489810_3512</name>
</gene>
<dbReference type="InterPro" id="IPR001173">
    <property type="entry name" value="Glyco_trans_2-like"/>
</dbReference>
<proteinExistence type="inferred from homology"/>
<evidence type="ECO:0000313" key="7">
    <source>
        <dbReference type="Proteomes" id="UP000199009"/>
    </source>
</evidence>
<dbReference type="STRING" id="370764.SAMN04489810_3512"/>
<reference evidence="6 7" key="1">
    <citation type="submission" date="2016-10" db="EMBL/GenBank/DDBJ databases">
        <authorList>
            <person name="de Groot N.N."/>
        </authorList>
    </citation>
    <scope>NUCLEOTIDE SEQUENCE [LARGE SCALE GENOMIC DNA]</scope>
    <source>
        <strain evidence="6 7">DSM 23142</strain>
    </source>
</reference>
<keyword evidence="3" id="KW-0328">Glycosyltransferase</keyword>
<dbReference type="EMBL" id="LT629692">
    <property type="protein sequence ID" value="SDH64037.1"/>
    <property type="molecule type" value="Genomic_DNA"/>
</dbReference>
<keyword evidence="7" id="KW-1185">Reference proteome</keyword>
<dbReference type="CDD" id="cd00761">
    <property type="entry name" value="Glyco_tranf_GTA_type"/>
    <property type="match status" value="1"/>
</dbReference>
<comment type="pathway">
    <text evidence="1">Cell wall biogenesis; cell wall polysaccharide biosynthesis.</text>
</comment>
<sequence>MDVIPSYGEDDGTASTSGPALERVCLILCTRDRPAYLAEALATIRKVLPAAIEVIVVDSGSTSDETAQVVADAGVRYVRSDIPGLSIARNAGLAATEREFAIYTDDDCHVQPGFAERLVAPFAADGVGATTGRLLDIADDRPAPEAAPNRVLSRTNEGLDAGHGALMAFRVSLLRSLGGFDPLLGAGRRFGGAEDLDAFCRILASGSTLVQVPSAIVRHVFTRSDADYVTLNRAYGLGIGAMARKWVRSTGAPGRSLTALAVRRAAVRYVRRWRSARTRAGQAAYLRGFADGFREAARIPLDGLRFQDVQPPAAVAAASATTPTGRPLS</sequence>
<dbReference type="RefSeq" id="WP_091492943.1">
    <property type="nucleotide sequence ID" value="NZ_LT629692.1"/>
</dbReference>
<dbReference type="Gene3D" id="3.90.550.10">
    <property type="entry name" value="Spore Coat Polysaccharide Biosynthesis Protein SpsA, Chain A"/>
    <property type="match status" value="1"/>
</dbReference>
<dbReference type="GO" id="GO:0016757">
    <property type="term" value="F:glycosyltransferase activity"/>
    <property type="evidence" value="ECO:0007669"/>
    <property type="project" value="UniProtKB-KW"/>
</dbReference>
<dbReference type="InterPro" id="IPR029044">
    <property type="entry name" value="Nucleotide-diphossugar_trans"/>
</dbReference>
<dbReference type="Proteomes" id="UP000199009">
    <property type="component" value="Chromosome I"/>
</dbReference>
<dbReference type="SUPFAM" id="SSF53448">
    <property type="entry name" value="Nucleotide-diphospho-sugar transferases"/>
    <property type="match status" value="1"/>
</dbReference>
<evidence type="ECO:0000256" key="4">
    <source>
        <dbReference type="ARBA" id="ARBA00022679"/>
    </source>
</evidence>
<evidence type="ECO:0000256" key="2">
    <source>
        <dbReference type="ARBA" id="ARBA00006739"/>
    </source>
</evidence>